<evidence type="ECO:0000313" key="2">
    <source>
        <dbReference type="EMBL" id="PVD36732.1"/>
    </source>
</evidence>
<protein>
    <submittedName>
        <fullName evidence="2">Uncharacterized protein</fullName>
    </submittedName>
</protein>
<feature type="region of interest" description="Disordered" evidence="1">
    <location>
        <begin position="181"/>
        <end position="234"/>
    </location>
</feature>
<dbReference type="Proteomes" id="UP000245119">
    <property type="component" value="Linkage Group LG2"/>
</dbReference>
<gene>
    <name evidence="2" type="ORF">C0Q70_03719</name>
</gene>
<accession>A0A2T7PTI0</accession>
<comment type="caution">
    <text evidence="2">The sequence shown here is derived from an EMBL/GenBank/DDBJ whole genome shotgun (WGS) entry which is preliminary data.</text>
</comment>
<proteinExistence type="predicted"/>
<organism evidence="2 3">
    <name type="scientific">Pomacea canaliculata</name>
    <name type="common">Golden apple snail</name>
    <dbReference type="NCBI Taxonomy" id="400727"/>
    <lineage>
        <taxon>Eukaryota</taxon>
        <taxon>Metazoa</taxon>
        <taxon>Spiralia</taxon>
        <taxon>Lophotrochozoa</taxon>
        <taxon>Mollusca</taxon>
        <taxon>Gastropoda</taxon>
        <taxon>Caenogastropoda</taxon>
        <taxon>Architaenioglossa</taxon>
        <taxon>Ampullarioidea</taxon>
        <taxon>Ampullariidae</taxon>
        <taxon>Pomacea</taxon>
    </lineage>
</organism>
<name>A0A2T7PTI0_POMCA</name>
<evidence type="ECO:0000313" key="3">
    <source>
        <dbReference type="Proteomes" id="UP000245119"/>
    </source>
</evidence>
<keyword evidence="3" id="KW-1185">Reference proteome</keyword>
<sequence>MVLLGGGRVNVSDDETNEAYDVDESEVGESDDEACRLDISEGEFNDLDSSIWDARDVEAGICDASDVEASICDASDVEASICDASDVEASICGASDVEAGIWIPTPGDPYTRLRNRWRVPSVGRIVSRASVLAGRLHKRRSYQRVTYGIAQGVEGILRCPKPLRYRRRFVDSVVEDNRSEALGGQARAEGMEESVTGDREGGTKQLLRQYGGGGGQRIPMSVNDGKEHSGQNTVDRRQDTVDWLLRDSGNTVIDRVEEATGRSRQLGSVKRKRITSPDDERVRLQGELTLQGANSGVVVLKVLSEDRVSQVTGAVQWALVSCSIVGQLVCSCLRGGCWWLLLMFHAGYADEWPRRWLLLWRGHRPCMCGSKGDVLSTFSPSVHDVMGWMTSWAVRTPSLDGGYTLARGCGRKRVYGIGCCISRCSSC</sequence>
<dbReference type="EMBL" id="PZQS01000002">
    <property type="protein sequence ID" value="PVD36732.1"/>
    <property type="molecule type" value="Genomic_DNA"/>
</dbReference>
<feature type="compositionally biased region" description="Basic and acidic residues" evidence="1">
    <location>
        <begin position="224"/>
        <end position="234"/>
    </location>
</feature>
<reference evidence="2 3" key="1">
    <citation type="submission" date="2018-04" db="EMBL/GenBank/DDBJ databases">
        <title>The genome of golden apple snail Pomacea canaliculata provides insight into stress tolerance and invasive adaptation.</title>
        <authorList>
            <person name="Liu C."/>
            <person name="Liu B."/>
            <person name="Ren Y."/>
            <person name="Zhang Y."/>
            <person name="Wang H."/>
            <person name="Li S."/>
            <person name="Jiang F."/>
            <person name="Yin L."/>
            <person name="Zhang G."/>
            <person name="Qian W."/>
            <person name="Fan W."/>
        </authorList>
    </citation>
    <scope>NUCLEOTIDE SEQUENCE [LARGE SCALE GENOMIC DNA]</scope>
    <source>
        <strain evidence="2">SZHN2017</strain>
        <tissue evidence="2">Muscle</tissue>
    </source>
</reference>
<dbReference type="AlphaFoldDB" id="A0A2T7PTI0"/>
<evidence type="ECO:0000256" key="1">
    <source>
        <dbReference type="SAM" id="MobiDB-lite"/>
    </source>
</evidence>